<evidence type="ECO:0000256" key="6">
    <source>
        <dbReference type="ARBA" id="ARBA00022989"/>
    </source>
</evidence>
<dbReference type="OrthoDB" id="5562213at2"/>
<feature type="transmembrane region" description="Helical" evidence="8">
    <location>
        <begin position="67"/>
        <end position="89"/>
    </location>
</feature>
<dbReference type="RefSeq" id="WP_115218689.1">
    <property type="nucleotide sequence ID" value="NZ_UHIA01000004.1"/>
</dbReference>
<feature type="transmembrane region" description="Helical" evidence="8">
    <location>
        <begin position="12"/>
        <end position="32"/>
    </location>
</feature>
<comment type="similarity">
    <text evidence="2">Belongs to the autoinducer-2 exporter (AI-2E) (TC 2.A.86) family.</text>
</comment>
<feature type="transmembrane region" description="Helical" evidence="8">
    <location>
        <begin position="243"/>
        <end position="267"/>
    </location>
</feature>
<dbReference type="Pfam" id="PF01594">
    <property type="entry name" value="AI-2E_transport"/>
    <property type="match status" value="1"/>
</dbReference>
<evidence type="ECO:0000256" key="3">
    <source>
        <dbReference type="ARBA" id="ARBA00022448"/>
    </source>
</evidence>
<reference evidence="9 10" key="1">
    <citation type="submission" date="2018-06" db="EMBL/GenBank/DDBJ databases">
        <authorList>
            <consortium name="Pathogen Informatics"/>
            <person name="Doyle S."/>
        </authorList>
    </citation>
    <scope>NUCLEOTIDE SEQUENCE [LARGE SCALE GENOMIC DNA]</scope>
    <source>
        <strain evidence="9 10">NCTC10717</strain>
    </source>
</reference>
<dbReference type="PANTHER" id="PTHR21716">
    <property type="entry name" value="TRANSMEMBRANE PROTEIN"/>
    <property type="match status" value="1"/>
</dbReference>
<keyword evidence="3" id="KW-0813">Transport</keyword>
<proteinExistence type="inferred from homology"/>
<dbReference type="Proteomes" id="UP000254575">
    <property type="component" value="Unassembled WGS sequence"/>
</dbReference>
<evidence type="ECO:0000256" key="7">
    <source>
        <dbReference type="ARBA" id="ARBA00023136"/>
    </source>
</evidence>
<dbReference type="InterPro" id="IPR002549">
    <property type="entry name" value="AI-2E-like"/>
</dbReference>
<evidence type="ECO:0000256" key="8">
    <source>
        <dbReference type="SAM" id="Phobius"/>
    </source>
</evidence>
<evidence type="ECO:0000256" key="5">
    <source>
        <dbReference type="ARBA" id="ARBA00022692"/>
    </source>
</evidence>
<keyword evidence="10" id="KW-1185">Reference proteome</keyword>
<organism evidence="9 10">
    <name type="scientific">Suttonella indologenes</name>
    <dbReference type="NCBI Taxonomy" id="13276"/>
    <lineage>
        <taxon>Bacteria</taxon>
        <taxon>Pseudomonadati</taxon>
        <taxon>Pseudomonadota</taxon>
        <taxon>Gammaproteobacteria</taxon>
        <taxon>Cardiobacteriales</taxon>
        <taxon>Cardiobacteriaceae</taxon>
        <taxon>Suttonella</taxon>
    </lineage>
</organism>
<evidence type="ECO:0000313" key="9">
    <source>
        <dbReference type="EMBL" id="SUO97578.1"/>
    </source>
</evidence>
<dbReference type="EMBL" id="UHIA01000004">
    <property type="protein sequence ID" value="SUO97578.1"/>
    <property type="molecule type" value="Genomic_DNA"/>
</dbReference>
<feature type="transmembrane region" description="Helical" evidence="8">
    <location>
        <begin position="314"/>
        <end position="339"/>
    </location>
</feature>
<comment type="subcellular location">
    <subcellularLocation>
        <location evidence="1">Cell membrane</location>
        <topology evidence="1">Multi-pass membrane protein</topology>
    </subcellularLocation>
</comment>
<sequence length="358" mass="40569">MKLLILRPIERILNNPSLVALIFFGLTLWLGFYFVGQWMLPVIISVIIAYLLEGVVKKLQKIGVRRFFAVCIVFLSFSALIVFILLAAVPTLIAQSKGLIANLPTYLAYTNAHLQVLPERFPQFISQENINQLIQSINLMVSDFSRSFFSGQFVASIMSAFSLVVYAILIPILVFFMLKDKVQILQWLDRFLPENKQIITDIWSEVDVQIGNYIRGKFIEILVIWAMCFVSFSIFGLQYSLLLGLMVGLSVLIPYVGATVVTVPVLIVAYMQFGFDSNFWWITTIYVIIQILDGNVIVPIIFSEAVSIHPVGLIIAILIFGGLWGFWGIFFAIPLATLVKAIIEAWRRYEQPSETLHL</sequence>
<evidence type="ECO:0000256" key="4">
    <source>
        <dbReference type="ARBA" id="ARBA00022475"/>
    </source>
</evidence>
<keyword evidence="6 8" id="KW-1133">Transmembrane helix</keyword>
<keyword evidence="7 8" id="KW-0472">Membrane</keyword>
<name>A0A380MZ72_9GAMM</name>
<dbReference type="AlphaFoldDB" id="A0A380MZ72"/>
<evidence type="ECO:0000256" key="1">
    <source>
        <dbReference type="ARBA" id="ARBA00004651"/>
    </source>
</evidence>
<feature type="transmembrane region" description="Helical" evidence="8">
    <location>
        <begin position="38"/>
        <end position="55"/>
    </location>
</feature>
<keyword evidence="5 8" id="KW-0812">Transmembrane</keyword>
<gene>
    <name evidence="9" type="primary">yhhT_1</name>
    <name evidence="9" type="ORF">NCTC10717_01522</name>
</gene>
<keyword evidence="4" id="KW-1003">Cell membrane</keyword>
<dbReference type="GO" id="GO:0005886">
    <property type="term" value="C:plasma membrane"/>
    <property type="evidence" value="ECO:0007669"/>
    <property type="project" value="UniProtKB-SubCell"/>
</dbReference>
<dbReference type="PANTHER" id="PTHR21716:SF53">
    <property type="entry name" value="PERMEASE PERM-RELATED"/>
    <property type="match status" value="1"/>
</dbReference>
<accession>A0A380MZ72</accession>
<feature type="transmembrane region" description="Helical" evidence="8">
    <location>
        <begin position="279"/>
        <end position="302"/>
    </location>
</feature>
<evidence type="ECO:0000313" key="10">
    <source>
        <dbReference type="Proteomes" id="UP000254575"/>
    </source>
</evidence>
<protein>
    <submittedName>
        <fullName evidence="9">Pheromone autoinducer 2 transporter</fullName>
    </submittedName>
</protein>
<feature type="transmembrane region" description="Helical" evidence="8">
    <location>
        <begin position="153"/>
        <end position="178"/>
    </location>
</feature>
<evidence type="ECO:0000256" key="2">
    <source>
        <dbReference type="ARBA" id="ARBA00009773"/>
    </source>
</evidence>
<dbReference type="GO" id="GO:0055085">
    <property type="term" value="P:transmembrane transport"/>
    <property type="evidence" value="ECO:0007669"/>
    <property type="project" value="TreeGrafter"/>
</dbReference>
<feature type="transmembrane region" description="Helical" evidence="8">
    <location>
        <begin position="218"/>
        <end position="237"/>
    </location>
</feature>